<keyword evidence="6" id="KW-1185">Reference proteome</keyword>
<dbReference type="PRINTS" id="PR00081">
    <property type="entry name" value="GDHRDH"/>
</dbReference>
<dbReference type="EC" id="1.-.-.-" evidence="5"/>
<evidence type="ECO:0000313" key="5">
    <source>
        <dbReference type="EMBL" id="MDO7883449.1"/>
    </source>
</evidence>
<comment type="similarity">
    <text evidence="1 3">Belongs to the short-chain dehydrogenases/reductases (SDR) family.</text>
</comment>
<sequence>MAHSYSDSTVLITGASSGLGAEFARQLAARGADLVLVARRLDRLESLAAQLRSRGRTVEVVAADLAAPGAARALGAELESRGIRVDGLVNNAGFATRNRFEDEDPARIHEEVALNVAALVDLTREFYPQLQAAKRGVLVNVASTAAYQPVPWMAVYGATKSFVLSFTEALWFENKTTSLQVLALSPGATRTEFFDIAGEEARVGAFQSAEEVVSLALRSLDGTNPPPSIVSGARNRATVVTSKLLTRRALVNVTGSLTSRA</sequence>
<dbReference type="InterPro" id="IPR036291">
    <property type="entry name" value="NAD(P)-bd_dom_sf"/>
</dbReference>
<evidence type="ECO:0000256" key="1">
    <source>
        <dbReference type="ARBA" id="ARBA00006484"/>
    </source>
</evidence>
<dbReference type="PANTHER" id="PTHR44196:SF2">
    <property type="entry name" value="SHORT-CHAIN DEHYDROGENASE-RELATED"/>
    <property type="match status" value="1"/>
</dbReference>
<dbReference type="SUPFAM" id="SSF51735">
    <property type="entry name" value="NAD(P)-binding Rossmann-fold domains"/>
    <property type="match status" value="1"/>
</dbReference>
<comment type="caution">
    <text evidence="5">The sequence shown here is derived from an EMBL/GenBank/DDBJ whole genome shotgun (WGS) entry which is preliminary data.</text>
</comment>
<name>A0ABT9BS42_9MICO</name>
<dbReference type="PANTHER" id="PTHR44196">
    <property type="entry name" value="DEHYDROGENASE/REDUCTASE SDR FAMILY MEMBER 7B"/>
    <property type="match status" value="1"/>
</dbReference>
<dbReference type="SMART" id="SM00822">
    <property type="entry name" value="PKS_KR"/>
    <property type="match status" value="1"/>
</dbReference>
<protein>
    <submittedName>
        <fullName evidence="5">SDR family oxidoreductase</fullName>
        <ecNumber evidence="5">1.-.-.-</ecNumber>
    </submittedName>
</protein>
<dbReference type="CDD" id="cd05233">
    <property type="entry name" value="SDR_c"/>
    <property type="match status" value="1"/>
</dbReference>
<evidence type="ECO:0000313" key="6">
    <source>
        <dbReference type="Proteomes" id="UP001241072"/>
    </source>
</evidence>
<dbReference type="InterPro" id="IPR002347">
    <property type="entry name" value="SDR_fam"/>
</dbReference>
<dbReference type="Gene3D" id="3.40.50.720">
    <property type="entry name" value="NAD(P)-binding Rossmann-like Domain"/>
    <property type="match status" value="1"/>
</dbReference>
<keyword evidence="2 5" id="KW-0560">Oxidoreductase</keyword>
<dbReference type="Proteomes" id="UP001241072">
    <property type="component" value="Unassembled WGS sequence"/>
</dbReference>
<proteinExistence type="inferred from homology"/>
<dbReference type="InterPro" id="IPR057326">
    <property type="entry name" value="KR_dom"/>
</dbReference>
<dbReference type="EMBL" id="JAUQUB010000005">
    <property type="protein sequence ID" value="MDO7883449.1"/>
    <property type="molecule type" value="Genomic_DNA"/>
</dbReference>
<dbReference type="GO" id="GO:0016491">
    <property type="term" value="F:oxidoreductase activity"/>
    <property type="evidence" value="ECO:0007669"/>
    <property type="project" value="UniProtKB-KW"/>
</dbReference>
<organism evidence="5 6">
    <name type="scientific">Antiquaquibacter soli</name>
    <dbReference type="NCBI Taxonomy" id="3064523"/>
    <lineage>
        <taxon>Bacteria</taxon>
        <taxon>Bacillati</taxon>
        <taxon>Actinomycetota</taxon>
        <taxon>Actinomycetes</taxon>
        <taxon>Micrococcales</taxon>
        <taxon>Microbacteriaceae</taxon>
        <taxon>Antiquaquibacter</taxon>
    </lineage>
</organism>
<evidence type="ECO:0000256" key="2">
    <source>
        <dbReference type="ARBA" id="ARBA00023002"/>
    </source>
</evidence>
<dbReference type="RefSeq" id="WP_305003876.1">
    <property type="nucleotide sequence ID" value="NZ_JAUQUB010000005.1"/>
</dbReference>
<reference evidence="5 6" key="1">
    <citation type="submission" date="2023-07" db="EMBL/GenBank/DDBJ databases">
        <title>Protaetiibacter sp. nov WY-16 isolated from soil.</title>
        <authorList>
            <person name="Liu B."/>
            <person name="Wan Y."/>
        </authorList>
    </citation>
    <scope>NUCLEOTIDE SEQUENCE [LARGE SCALE GENOMIC DNA]</scope>
    <source>
        <strain evidence="5 6">WY-16</strain>
    </source>
</reference>
<evidence type="ECO:0000256" key="3">
    <source>
        <dbReference type="RuleBase" id="RU000363"/>
    </source>
</evidence>
<feature type="domain" description="Ketoreductase" evidence="4">
    <location>
        <begin position="8"/>
        <end position="185"/>
    </location>
</feature>
<dbReference type="PRINTS" id="PR00080">
    <property type="entry name" value="SDRFAMILY"/>
</dbReference>
<evidence type="ECO:0000259" key="4">
    <source>
        <dbReference type="SMART" id="SM00822"/>
    </source>
</evidence>
<accession>A0ABT9BS42</accession>
<dbReference type="Pfam" id="PF00106">
    <property type="entry name" value="adh_short"/>
    <property type="match status" value="1"/>
</dbReference>
<gene>
    <name evidence="5" type="ORF">Q5716_14545</name>
</gene>
<dbReference type="PIRSF" id="PIRSF000126">
    <property type="entry name" value="11-beta-HSD1"/>
    <property type="match status" value="1"/>
</dbReference>